<dbReference type="Pfam" id="PF06197">
    <property type="entry name" value="DUF998"/>
    <property type="match status" value="1"/>
</dbReference>
<keyword evidence="3" id="KW-1185">Reference proteome</keyword>
<dbReference type="Proteomes" id="UP001597260">
    <property type="component" value="Unassembled WGS sequence"/>
</dbReference>
<comment type="caution">
    <text evidence="2">The sequence shown here is derived from an EMBL/GenBank/DDBJ whole genome shotgun (WGS) entry which is preliminary data.</text>
</comment>
<feature type="transmembrane region" description="Helical" evidence="1">
    <location>
        <begin position="106"/>
        <end position="124"/>
    </location>
</feature>
<accession>A0ABW3YQN5</accession>
<dbReference type="EMBL" id="JBHTMP010000090">
    <property type="protein sequence ID" value="MFD1325691.1"/>
    <property type="molecule type" value="Genomic_DNA"/>
</dbReference>
<feature type="transmembrane region" description="Helical" evidence="1">
    <location>
        <begin position="221"/>
        <end position="241"/>
    </location>
</feature>
<feature type="transmembrane region" description="Helical" evidence="1">
    <location>
        <begin position="144"/>
        <end position="161"/>
    </location>
</feature>
<name>A0ABW3YQN5_9ACTN</name>
<gene>
    <name evidence="2" type="ORF">ACFQ4H_31880</name>
</gene>
<evidence type="ECO:0000313" key="3">
    <source>
        <dbReference type="Proteomes" id="UP001597260"/>
    </source>
</evidence>
<protein>
    <submittedName>
        <fullName evidence="2">DUF998 domain-containing protein</fullName>
    </submittedName>
</protein>
<dbReference type="RefSeq" id="WP_377578450.1">
    <property type="nucleotide sequence ID" value="NZ_JBHTMP010000090.1"/>
</dbReference>
<evidence type="ECO:0000313" key="2">
    <source>
        <dbReference type="EMBL" id="MFD1325691.1"/>
    </source>
</evidence>
<keyword evidence="1" id="KW-1133">Transmembrane helix</keyword>
<evidence type="ECO:0000256" key="1">
    <source>
        <dbReference type="SAM" id="Phobius"/>
    </source>
</evidence>
<keyword evidence="1" id="KW-0812">Transmembrane</keyword>
<dbReference type="InterPro" id="IPR009339">
    <property type="entry name" value="DUF998"/>
</dbReference>
<proteinExistence type="predicted"/>
<feature type="transmembrane region" description="Helical" evidence="1">
    <location>
        <begin position="182"/>
        <end position="201"/>
    </location>
</feature>
<feature type="transmembrane region" description="Helical" evidence="1">
    <location>
        <begin position="36"/>
        <end position="53"/>
    </location>
</feature>
<reference evidence="3" key="1">
    <citation type="journal article" date="2019" name="Int. J. Syst. Evol. Microbiol.">
        <title>The Global Catalogue of Microorganisms (GCM) 10K type strain sequencing project: providing services to taxonomists for standard genome sequencing and annotation.</title>
        <authorList>
            <consortium name="The Broad Institute Genomics Platform"/>
            <consortium name="The Broad Institute Genome Sequencing Center for Infectious Disease"/>
            <person name="Wu L."/>
            <person name="Ma J."/>
        </authorList>
    </citation>
    <scope>NUCLEOTIDE SEQUENCE [LARGE SCALE GENOMIC DNA]</scope>
    <source>
        <strain evidence="3">JCM 31037</strain>
    </source>
</reference>
<feature type="transmembrane region" description="Helical" evidence="1">
    <location>
        <begin position="73"/>
        <end position="94"/>
    </location>
</feature>
<sequence>MTSVPTRPIPVPAFDPTRPEAVAMADPRSGALSRSLVATLGVAGATMAAADGLNPQYNPLSEVASRYVNGTAGWLITVALLCIGTASAVLAGWLGRLPELGRAGRVGRWALTLWAVGVFVAGVFPADPPGQWSRPSTSELVHGMAAWLSFAAFPVAAVLLTRAVTRGGTRPAVVVPGRLRSGLVGLVIASVMSTIGLAVFLVDVMGGPSLGFGGVPTFVGLVERLVIVANLAWLALAAVMLGGMMRNGAGRPEVSRAQGGTDAPA</sequence>
<keyword evidence="1" id="KW-0472">Membrane</keyword>
<organism evidence="2 3">
    <name type="scientific">Micromonospora sonneratiae</name>
    <dbReference type="NCBI Taxonomy" id="1184706"/>
    <lineage>
        <taxon>Bacteria</taxon>
        <taxon>Bacillati</taxon>
        <taxon>Actinomycetota</taxon>
        <taxon>Actinomycetes</taxon>
        <taxon>Micromonosporales</taxon>
        <taxon>Micromonosporaceae</taxon>
        <taxon>Micromonospora</taxon>
    </lineage>
</organism>